<evidence type="ECO:0000256" key="1">
    <source>
        <dbReference type="SAM" id="MobiDB-lite"/>
    </source>
</evidence>
<feature type="region of interest" description="Disordered" evidence="1">
    <location>
        <begin position="25"/>
        <end position="53"/>
    </location>
</feature>
<reference evidence="2" key="1">
    <citation type="submission" date="2014-12" db="EMBL/GenBank/DDBJ databases">
        <title>Insight into the proteome of Arion vulgaris.</title>
        <authorList>
            <person name="Aradska J."/>
            <person name="Bulat T."/>
            <person name="Smidak R."/>
            <person name="Sarate P."/>
            <person name="Gangsoo J."/>
            <person name="Sialana F."/>
            <person name="Bilban M."/>
            <person name="Lubec G."/>
        </authorList>
    </citation>
    <scope>NUCLEOTIDE SEQUENCE</scope>
    <source>
        <tissue evidence="2">Skin</tissue>
    </source>
</reference>
<name>A0A0B7BQ27_9EUPU</name>
<sequence length="53" mass="5740">MCCHGLSGHVCLRCKSISGTYISTHKMQKKPSRGMSIHSLNNDSTKASSKKSS</sequence>
<evidence type="ECO:0000313" key="2">
    <source>
        <dbReference type="EMBL" id="CEK95068.1"/>
    </source>
</evidence>
<proteinExistence type="predicted"/>
<feature type="compositionally biased region" description="Polar residues" evidence="1">
    <location>
        <begin position="38"/>
        <end position="47"/>
    </location>
</feature>
<gene>
    <name evidence="2" type="primary">ORF205227</name>
</gene>
<organism evidence="2">
    <name type="scientific">Arion vulgaris</name>
    <dbReference type="NCBI Taxonomy" id="1028688"/>
    <lineage>
        <taxon>Eukaryota</taxon>
        <taxon>Metazoa</taxon>
        <taxon>Spiralia</taxon>
        <taxon>Lophotrochozoa</taxon>
        <taxon>Mollusca</taxon>
        <taxon>Gastropoda</taxon>
        <taxon>Heterobranchia</taxon>
        <taxon>Euthyneura</taxon>
        <taxon>Panpulmonata</taxon>
        <taxon>Eupulmonata</taxon>
        <taxon>Stylommatophora</taxon>
        <taxon>Helicina</taxon>
        <taxon>Arionoidea</taxon>
        <taxon>Arionidae</taxon>
        <taxon>Arion</taxon>
    </lineage>
</organism>
<dbReference type="AlphaFoldDB" id="A0A0B7BQ27"/>
<accession>A0A0B7BQ27</accession>
<protein>
    <submittedName>
        <fullName evidence="2">Uncharacterized protein</fullName>
    </submittedName>
</protein>
<dbReference type="EMBL" id="HACG01048203">
    <property type="protein sequence ID" value="CEK95068.1"/>
    <property type="molecule type" value="Transcribed_RNA"/>
</dbReference>